<comment type="subcellular location">
    <subcellularLocation>
        <location evidence="1">Cell membrane</location>
        <topology evidence="1">Multi-pass membrane protein</topology>
    </subcellularLocation>
</comment>
<gene>
    <name evidence="11" type="ORF">NEZAVI_LOCUS10046</name>
</gene>
<dbReference type="PANTHER" id="PTHR21137">
    <property type="entry name" value="ODORANT RECEPTOR"/>
    <property type="match status" value="1"/>
</dbReference>
<protein>
    <recommendedName>
        <fullName evidence="13">Odorant receptor</fullName>
    </recommendedName>
</protein>
<proteinExistence type="predicted"/>
<keyword evidence="12" id="KW-1185">Reference proteome</keyword>
<dbReference type="GO" id="GO:0005549">
    <property type="term" value="F:odorant binding"/>
    <property type="evidence" value="ECO:0007669"/>
    <property type="project" value="InterPro"/>
</dbReference>
<keyword evidence="3" id="KW-0716">Sensory transduction</keyword>
<dbReference type="PANTHER" id="PTHR21137:SF35">
    <property type="entry name" value="ODORANT RECEPTOR 19A-RELATED"/>
    <property type="match status" value="1"/>
</dbReference>
<keyword evidence="4 10" id="KW-0812">Transmembrane</keyword>
<keyword evidence="5" id="KW-0552">Olfaction</keyword>
<dbReference type="Proteomes" id="UP001152798">
    <property type="component" value="Chromosome 5"/>
</dbReference>
<name>A0A9P0HEH9_NEZVI</name>
<sequence>MYSYEGMALFFNASSILKNALENPDLTVPYPTWEAYEINTQGRRTLHFFTFFGAIAVCWLVTASVDTMVLHLSNQLCHKLAILNNTLQVFGIEDGQREDLLKKKEVLPMQDYKDVTILRKSLEEHFHLMRLTKSLSQFLNEVFIYQGVNSMAVLLVCLYIFSNSNDLINDTVAFSGALVVVFLQVLTSCWSGELIKIRCEQIHFSLYNNQWYNADPKLRSSLLIMATYTAKPITLRGAYVFELSLQTYETFIRQAFSFFTVMYQFLN</sequence>
<reference evidence="11" key="1">
    <citation type="submission" date="2022-01" db="EMBL/GenBank/DDBJ databases">
        <authorList>
            <person name="King R."/>
        </authorList>
    </citation>
    <scope>NUCLEOTIDE SEQUENCE</scope>
</reference>
<dbReference type="InterPro" id="IPR004117">
    <property type="entry name" value="7tm6_olfct_rcpt"/>
</dbReference>
<evidence type="ECO:0000256" key="2">
    <source>
        <dbReference type="ARBA" id="ARBA00022475"/>
    </source>
</evidence>
<feature type="transmembrane region" description="Helical" evidence="10">
    <location>
        <begin position="173"/>
        <end position="195"/>
    </location>
</feature>
<keyword evidence="7 10" id="KW-0472">Membrane</keyword>
<evidence type="ECO:0000256" key="3">
    <source>
        <dbReference type="ARBA" id="ARBA00022606"/>
    </source>
</evidence>
<dbReference type="OrthoDB" id="7540137at2759"/>
<evidence type="ECO:0000313" key="11">
    <source>
        <dbReference type="EMBL" id="CAH1400905.1"/>
    </source>
</evidence>
<accession>A0A9P0HEH9</accession>
<feature type="transmembrane region" description="Helical" evidence="10">
    <location>
        <begin position="138"/>
        <end position="161"/>
    </location>
</feature>
<keyword evidence="2" id="KW-1003">Cell membrane</keyword>
<organism evidence="11 12">
    <name type="scientific">Nezara viridula</name>
    <name type="common">Southern green stink bug</name>
    <name type="synonym">Cimex viridulus</name>
    <dbReference type="NCBI Taxonomy" id="85310"/>
    <lineage>
        <taxon>Eukaryota</taxon>
        <taxon>Metazoa</taxon>
        <taxon>Ecdysozoa</taxon>
        <taxon>Arthropoda</taxon>
        <taxon>Hexapoda</taxon>
        <taxon>Insecta</taxon>
        <taxon>Pterygota</taxon>
        <taxon>Neoptera</taxon>
        <taxon>Paraneoptera</taxon>
        <taxon>Hemiptera</taxon>
        <taxon>Heteroptera</taxon>
        <taxon>Panheteroptera</taxon>
        <taxon>Pentatomomorpha</taxon>
        <taxon>Pentatomoidea</taxon>
        <taxon>Pentatomidae</taxon>
        <taxon>Pentatominae</taxon>
        <taxon>Nezara</taxon>
    </lineage>
</organism>
<evidence type="ECO:0000256" key="5">
    <source>
        <dbReference type="ARBA" id="ARBA00022725"/>
    </source>
</evidence>
<keyword evidence="9" id="KW-0807">Transducer</keyword>
<keyword evidence="6 10" id="KW-1133">Transmembrane helix</keyword>
<dbReference type="Pfam" id="PF02949">
    <property type="entry name" value="7tm_6"/>
    <property type="match status" value="1"/>
</dbReference>
<evidence type="ECO:0008006" key="13">
    <source>
        <dbReference type="Google" id="ProtNLM"/>
    </source>
</evidence>
<evidence type="ECO:0000256" key="4">
    <source>
        <dbReference type="ARBA" id="ARBA00022692"/>
    </source>
</evidence>
<dbReference type="GO" id="GO:0007165">
    <property type="term" value="P:signal transduction"/>
    <property type="evidence" value="ECO:0007669"/>
    <property type="project" value="UniProtKB-KW"/>
</dbReference>
<dbReference type="GO" id="GO:0004984">
    <property type="term" value="F:olfactory receptor activity"/>
    <property type="evidence" value="ECO:0007669"/>
    <property type="project" value="InterPro"/>
</dbReference>
<evidence type="ECO:0000256" key="1">
    <source>
        <dbReference type="ARBA" id="ARBA00004651"/>
    </source>
</evidence>
<feature type="transmembrane region" description="Helical" evidence="10">
    <location>
        <begin position="46"/>
        <end position="65"/>
    </location>
</feature>
<evidence type="ECO:0000256" key="10">
    <source>
        <dbReference type="SAM" id="Phobius"/>
    </source>
</evidence>
<evidence type="ECO:0000256" key="9">
    <source>
        <dbReference type="ARBA" id="ARBA00023224"/>
    </source>
</evidence>
<dbReference type="EMBL" id="OV725081">
    <property type="protein sequence ID" value="CAH1400905.1"/>
    <property type="molecule type" value="Genomic_DNA"/>
</dbReference>
<dbReference type="GO" id="GO:0005886">
    <property type="term" value="C:plasma membrane"/>
    <property type="evidence" value="ECO:0007669"/>
    <property type="project" value="UniProtKB-SubCell"/>
</dbReference>
<evidence type="ECO:0000313" key="12">
    <source>
        <dbReference type="Proteomes" id="UP001152798"/>
    </source>
</evidence>
<dbReference type="AlphaFoldDB" id="A0A9P0HEH9"/>
<evidence type="ECO:0000256" key="6">
    <source>
        <dbReference type="ARBA" id="ARBA00022989"/>
    </source>
</evidence>
<evidence type="ECO:0000256" key="8">
    <source>
        <dbReference type="ARBA" id="ARBA00023170"/>
    </source>
</evidence>
<evidence type="ECO:0000256" key="7">
    <source>
        <dbReference type="ARBA" id="ARBA00023136"/>
    </source>
</evidence>
<keyword evidence="8" id="KW-0675">Receptor</keyword>